<feature type="chain" id="PRO_5009309064" evidence="2">
    <location>
        <begin position="19"/>
        <end position="305"/>
    </location>
</feature>
<keyword evidence="2" id="KW-0732">Signal</keyword>
<dbReference type="PANTHER" id="PTHR38626:SF4">
    <property type="entry name" value="SKN-1 DEPENDENT ZYGOTIC TRANSCRIPT"/>
    <property type="match status" value="1"/>
</dbReference>
<keyword evidence="4" id="KW-1185">Reference proteome</keyword>
<name>A0A1I7UMF8_9PELO</name>
<dbReference type="WBParaSite" id="Csp11.Scaffold630.g17435.t1">
    <property type="protein sequence ID" value="Csp11.Scaffold630.g17435.t1"/>
    <property type="gene ID" value="Csp11.Scaffold630.g17435"/>
</dbReference>
<feature type="signal peptide" evidence="2">
    <location>
        <begin position="1"/>
        <end position="18"/>
    </location>
</feature>
<feature type="transmembrane region" description="Helical" evidence="1">
    <location>
        <begin position="189"/>
        <end position="212"/>
    </location>
</feature>
<dbReference type="eggNOG" id="ENOG502T59C">
    <property type="taxonomic scope" value="Eukaryota"/>
</dbReference>
<dbReference type="InterPro" id="IPR040426">
    <property type="entry name" value="C05B5.4-like"/>
</dbReference>
<proteinExistence type="predicted"/>
<evidence type="ECO:0000256" key="1">
    <source>
        <dbReference type="SAM" id="Phobius"/>
    </source>
</evidence>
<keyword evidence="1" id="KW-0812">Transmembrane</keyword>
<dbReference type="Proteomes" id="UP000095282">
    <property type="component" value="Unplaced"/>
</dbReference>
<evidence type="ECO:0000259" key="3">
    <source>
        <dbReference type="Pfam" id="PF25330"/>
    </source>
</evidence>
<organism evidence="4 5">
    <name type="scientific">Caenorhabditis tropicalis</name>
    <dbReference type="NCBI Taxonomy" id="1561998"/>
    <lineage>
        <taxon>Eukaryota</taxon>
        <taxon>Metazoa</taxon>
        <taxon>Ecdysozoa</taxon>
        <taxon>Nematoda</taxon>
        <taxon>Chromadorea</taxon>
        <taxon>Rhabditida</taxon>
        <taxon>Rhabditina</taxon>
        <taxon>Rhabditomorpha</taxon>
        <taxon>Rhabditoidea</taxon>
        <taxon>Rhabditidae</taxon>
        <taxon>Peloderinae</taxon>
        <taxon>Caenorhabditis</taxon>
    </lineage>
</organism>
<dbReference type="AlphaFoldDB" id="A0A1I7UMF8"/>
<accession>A0A1I7UMF8</accession>
<keyword evidence="1" id="KW-1133">Transmembrane helix</keyword>
<evidence type="ECO:0000313" key="4">
    <source>
        <dbReference type="Proteomes" id="UP000095282"/>
    </source>
</evidence>
<feature type="domain" description="C2" evidence="3">
    <location>
        <begin position="22"/>
        <end position="162"/>
    </location>
</feature>
<dbReference type="PANTHER" id="PTHR38626">
    <property type="entry name" value="SKN-1 DEPENDENT ZYGOTIC TRANSCRIPT-RELATED"/>
    <property type="match status" value="1"/>
</dbReference>
<dbReference type="InterPro" id="IPR057569">
    <property type="entry name" value="C2_nem"/>
</dbReference>
<dbReference type="Pfam" id="PF25330">
    <property type="entry name" value="C2_nem"/>
    <property type="match status" value="1"/>
</dbReference>
<sequence length="305" mass="34187">MVFSIALLILSAALMASASNDQLWLTTVITEFKVRDQCADFWNKSQACPTPLFRISTDINRPTQFASRAWPMSNLVNSTIEKPSFITQWHGSIETVRVSARIEGSNPLNPFGLIAKCDEGFHPKVIFNQESKDVMERLSTRVIVINSQCFNAKILIKVDTECPYCPPPTTTPPPTTAASESFIYTHRGTLSLCLLLLVLTILSISVFIFTLCKFLNRRRGFKPFPSLESGISTIGPLTNTSMISVEKKTEIVDFFSLMPPNIDYEEFDLDVSVDIEAMPRLGSLVYDYFPKEYAQNVSISDPVFV</sequence>
<evidence type="ECO:0000256" key="2">
    <source>
        <dbReference type="SAM" id="SignalP"/>
    </source>
</evidence>
<keyword evidence="1" id="KW-0472">Membrane</keyword>
<evidence type="ECO:0000313" key="5">
    <source>
        <dbReference type="WBParaSite" id="Csp11.Scaffold630.g17435.t1"/>
    </source>
</evidence>
<reference evidence="5" key="1">
    <citation type="submission" date="2016-11" db="UniProtKB">
        <authorList>
            <consortium name="WormBaseParasite"/>
        </authorList>
    </citation>
    <scope>IDENTIFICATION</scope>
</reference>
<protein>
    <submittedName>
        <fullName evidence="5">C-Kit ligand</fullName>
    </submittedName>
</protein>